<evidence type="ECO:0000259" key="2">
    <source>
        <dbReference type="PROSITE" id="PS50837"/>
    </source>
</evidence>
<feature type="non-terminal residue" evidence="3">
    <location>
        <position position="470"/>
    </location>
</feature>
<evidence type="ECO:0000313" key="3">
    <source>
        <dbReference type="EMBL" id="OQE42611.1"/>
    </source>
</evidence>
<protein>
    <recommendedName>
        <fullName evidence="2">NACHT domain-containing protein</fullName>
    </recommendedName>
</protein>
<dbReference type="PANTHER" id="PTHR10039">
    <property type="entry name" value="AMELOGENIN"/>
    <property type="match status" value="1"/>
</dbReference>
<dbReference type="OMA" id="QISAWIH"/>
<comment type="caution">
    <text evidence="3">The sequence shown here is derived from an EMBL/GenBank/DDBJ whole genome shotgun (WGS) entry which is preliminary data.</text>
</comment>
<dbReference type="Gene3D" id="3.40.50.300">
    <property type="entry name" value="P-loop containing nucleotide triphosphate hydrolases"/>
    <property type="match status" value="1"/>
</dbReference>
<dbReference type="PANTHER" id="PTHR10039:SF14">
    <property type="entry name" value="NACHT DOMAIN-CONTAINING PROTEIN"/>
    <property type="match status" value="1"/>
</dbReference>
<dbReference type="STRING" id="60175.A0A1V6UW01"/>
<evidence type="ECO:0000256" key="1">
    <source>
        <dbReference type="ARBA" id="ARBA00022737"/>
    </source>
</evidence>
<dbReference type="InterPro" id="IPR056884">
    <property type="entry name" value="NPHP3-like_N"/>
</dbReference>
<proteinExistence type="predicted"/>
<organism evidence="3 4">
    <name type="scientific">Penicillium nalgiovense</name>
    <dbReference type="NCBI Taxonomy" id="60175"/>
    <lineage>
        <taxon>Eukaryota</taxon>
        <taxon>Fungi</taxon>
        <taxon>Dikarya</taxon>
        <taxon>Ascomycota</taxon>
        <taxon>Pezizomycotina</taxon>
        <taxon>Eurotiomycetes</taxon>
        <taxon>Eurotiomycetidae</taxon>
        <taxon>Eurotiales</taxon>
        <taxon>Aspergillaceae</taxon>
        <taxon>Penicillium</taxon>
    </lineage>
</organism>
<keyword evidence="4" id="KW-1185">Reference proteome</keyword>
<keyword evidence="1" id="KW-0677">Repeat</keyword>
<dbReference type="Proteomes" id="UP000191691">
    <property type="component" value="Unassembled WGS sequence"/>
</dbReference>
<gene>
    <name evidence="3" type="ORF">PENNAL_c0698G05628</name>
</gene>
<dbReference type="PROSITE" id="PS50837">
    <property type="entry name" value="NACHT"/>
    <property type="match status" value="1"/>
</dbReference>
<evidence type="ECO:0000313" key="4">
    <source>
        <dbReference type="Proteomes" id="UP000191691"/>
    </source>
</evidence>
<dbReference type="SUPFAM" id="SSF52540">
    <property type="entry name" value="P-loop containing nucleoside triphosphate hydrolases"/>
    <property type="match status" value="1"/>
</dbReference>
<reference evidence="4" key="1">
    <citation type="journal article" date="2017" name="Nat. Microbiol.">
        <title>Global analysis of biosynthetic gene clusters reveals vast potential of secondary metabolite production in Penicillium species.</title>
        <authorList>
            <person name="Nielsen J.C."/>
            <person name="Grijseels S."/>
            <person name="Prigent S."/>
            <person name="Ji B."/>
            <person name="Dainat J."/>
            <person name="Nielsen K.F."/>
            <person name="Frisvad J.C."/>
            <person name="Workman M."/>
            <person name="Nielsen J."/>
        </authorList>
    </citation>
    <scope>NUCLEOTIDE SEQUENCE [LARGE SCALE GENOMIC DNA]</scope>
    <source>
        <strain evidence="4">IBT 13039</strain>
    </source>
</reference>
<name>A0A1V6UW01_PENNA</name>
<dbReference type="InterPro" id="IPR027417">
    <property type="entry name" value="P-loop_NTPase"/>
</dbReference>
<accession>A0A1V6UW01</accession>
<dbReference type="Pfam" id="PF24883">
    <property type="entry name" value="NPHP3_N"/>
    <property type="match status" value="1"/>
</dbReference>
<dbReference type="InterPro" id="IPR007111">
    <property type="entry name" value="NACHT_NTPase"/>
</dbReference>
<sequence>MDPLSGAASVIAVIHLTGSIVQICGKYLNNVKNATQDILRFQEKITALALVLRSLDELIRGSDGNKLTATQDLVDNIVKCSSALTNLKDKINPETTQRRMRKWGLQALKWPLARSEVDFAIMELEWYKTTFALSLQVDQTECLPGTRVDLLREIEEWAKSPHGKCIFWLNGMAGTGKSTISQTVASRLKEQQLLGASFFFRRGEEDRGTAKKLFPTLTEQLVISIPQMLPRVQKAIDDDPNISEKVLREQFEKLLLNPLFGVGQREETARRVIVIDALDECGLEDDIGTILRLLPQVQKSTSVQLRFLLTSRPELTIRLGFEGIADAHQDLVLHEIEMPVIEHDISLYFEDQFQRLKQRRSFPSDWPGDAATKGLVDRAVPLFIAAATLCRFIDDAKWNPQKRLEAILTDQSTYVSKMDSTYIPVLKQLLTGQNETESRTLLEEFKEIVGVIIILAIPLSINSLSHLIDR</sequence>
<feature type="domain" description="NACHT" evidence="2">
    <location>
        <begin position="165"/>
        <end position="313"/>
    </location>
</feature>
<dbReference type="AlphaFoldDB" id="A0A1V6UW01"/>
<dbReference type="EMBL" id="MOOB01000698">
    <property type="protein sequence ID" value="OQE42611.1"/>
    <property type="molecule type" value="Genomic_DNA"/>
</dbReference>